<dbReference type="PANTHER" id="PTHR34137">
    <property type="entry name" value="EXODEOXYRIBONUCLEASE 7 SMALL SUBUNIT"/>
    <property type="match status" value="1"/>
</dbReference>
<dbReference type="GO" id="GO:0006308">
    <property type="term" value="P:DNA catabolic process"/>
    <property type="evidence" value="ECO:0007669"/>
    <property type="project" value="UniProtKB-UniRule"/>
</dbReference>
<dbReference type="GO" id="GO:0005829">
    <property type="term" value="C:cytosol"/>
    <property type="evidence" value="ECO:0007669"/>
    <property type="project" value="TreeGrafter"/>
</dbReference>
<accession>A0A7C4PNI4</accession>
<evidence type="ECO:0000256" key="5">
    <source>
        <dbReference type="ARBA" id="ARBA00022839"/>
    </source>
</evidence>
<dbReference type="EC" id="3.1.11.6" evidence="6"/>
<evidence type="ECO:0000256" key="2">
    <source>
        <dbReference type="ARBA" id="ARBA00022490"/>
    </source>
</evidence>
<dbReference type="SUPFAM" id="SSF116842">
    <property type="entry name" value="XseB-like"/>
    <property type="match status" value="1"/>
</dbReference>
<dbReference type="InterPro" id="IPR037004">
    <property type="entry name" value="Exonuc_VII_ssu_sf"/>
</dbReference>
<evidence type="ECO:0000313" key="7">
    <source>
        <dbReference type="EMBL" id="HGS22929.1"/>
    </source>
</evidence>
<organism evidence="7">
    <name type="scientific">Anaerolinea thermolimosa</name>
    <dbReference type="NCBI Taxonomy" id="229919"/>
    <lineage>
        <taxon>Bacteria</taxon>
        <taxon>Bacillati</taxon>
        <taxon>Chloroflexota</taxon>
        <taxon>Anaerolineae</taxon>
        <taxon>Anaerolineales</taxon>
        <taxon>Anaerolineaceae</taxon>
        <taxon>Anaerolinea</taxon>
    </lineage>
</organism>
<dbReference type="PANTHER" id="PTHR34137:SF1">
    <property type="entry name" value="EXODEOXYRIBONUCLEASE 7 SMALL SUBUNIT"/>
    <property type="match status" value="1"/>
</dbReference>
<gene>
    <name evidence="6 7" type="primary">xseB</name>
    <name evidence="7" type="ORF">ENT37_13825</name>
</gene>
<sequence length="79" mass="8651">MAADEATFETSFAELEQVVGRLQDGGLSLEESMALFERGMALARQCSEHLERAELRLRRLLGDGSLEDLPPIANDGTSQ</sequence>
<dbReference type="HAMAP" id="MF_00337">
    <property type="entry name" value="Exonuc_7_S"/>
    <property type="match status" value="1"/>
</dbReference>
<comment type="catalytic activity">
    <reaction evidence="6">
        <text>Exonucleolytic cleavage in either 5'- to 3'- or 3'- to 5'-direction to yield nucleoside 5'-phosphates.</text>
        <dbReference type="EC" id="3.1.11.6"/>
    </reaction>
</comment>
<evidence type="ECO:0000256" key="1">
    <source>
        <dbReference type="ARBA" id="ARBA00009998"/>
    </source>
</evidence>
<dbReference type="InterPro" id="IPR003761">
    <property type="entry name" value="Exonuc_VII_S"/>
</dbReference>
<keyword evidence="5 6" id="KW-0269">Exonuclease</keyword>
<dbReference type="Pfam" id="PF02609">
    <property type="entry name" value="Exonuc_VII_S"/>
    <property type="match status" value="1"/>
</dbReference>
<keyword evidence="4 6" id="KW-0378">Hydrolase</keyword>
<evidence type="ECO:0000256" key="3">
    <source>
        <dbReference type="ARBA" id="ARBA00022722"/>
    </source>
</evidence>
<name>A0A7C4PNI4_9CHLR</name>
<protein>
    <recommendedName>
        <fullName evidence="6">Exodeoxyribonuclease 7 small subunit</fullName>
        <ecNumber evidence="6">3.1.11.6</ecNumber>
    </recommendedName>
    <alternativeName>
        <fullName evidence="6">Exodeoxyribonuclease VII small subunit</fullName>
        <shortName evidence="6">Exonuclease VII small subunit</shortName>
    </alternativeName>
</protein>
<evidence type="ECO:0000256" key="4">
    <source>
        <dbReference type="ARBA" id="ARBA00022801"/>
    </source>
</evidence>
<comment type="function">
    <text evidence="6">Bidirectionally degrades single-stranded DNA into large acid-insoluble oligonucleotides, which are then degraded further into small acid-soluble oligonucleotides.</text>
</comment>
<keyword evidence="2 6" id="KW-0963">Cytoplasm</keyword>
<evidence type="ECO:0000256" key="6">
    <source>
        <dbReference type="HAMAP-Rule" id="MF_00337"/>
    </source>
</evidence>
<dbReference type="EMBL" id="DSYK01000690">
    <property type="protein sequence ID" value="HGS22929.1"/>
    <property type="molecule type" value="Genomic_DNA"/>
</dbReference>
<comment type="similarity">
    <text evidence="1 6">Belongs to the XseB family.</text>
</comment>
<keyword evidence="3 6" id="KW-0540">Nuclease</keyword>
<comment type="subunit">
    <text evidence="6">Heterooligomer composed of large and small subunits.</text>
</comment>
<comment type="subcellular location">
    <subcellularLocation>
        <location evidence="6">Cytoplasm</location>
    </subcellularLocation>
</comment>
<dbReference type="AlphaFoldDB" id="A0A7C4PNI4"/>
<dbReference type="Gene3D" id="1.10.287.1040">
    <property type="entry name" value="Exonuclease VII, small subunit"/>
    <property type="match status" value="1"/>
</dbReference>
<dbReference type="NCBIfam" id="TIGR01280">
    <property type="entry name" value="xseB"/>
    <property type="match status" value="1"/>
</dbReference>
<reference evidence="7" key="1">
    <citation type="journal article" date="2020" name="mSystems">
        <title>Genome- and Community-Level Interaction Insights into Carbon Utilization and Element Cycling Functions of Hydrothermarchaeota in Hydrothermal Sediment.</title>
        <authorList>
            <person name="Zhou Z."/>
            <person name="Liu Y."/>
            <person name="Xu W."/>
            <person name="Pan J."/>
            <person name="Luo Z.H."/>
            <person name="Li M."/>
        </authorList>
    </citation>
    <scope>NUCLEOTIDE SEQUENCE [LARGE SCALE GENOMIC DNA]</scope>
    <source>
        <strain evidence="7">SpSt-573</strain>
    </source>
</reference>
<proteinExistence type="inferred from homology"/>
<dbReference type="GO" id="GO:0009318">
    <property type="term" value="C:exodeoxyribonuclease VII complex"/>
    <property type="evidence" value="ECO:0007669"/>
    <property type="project" value="UniProtKB-UniRule"/>
</dbReference>
<dbReference type="GO" id="GO:0008855">
    <property type="term" value="F:exodeoxyribonuclease VII activity"/>
    <property type="evidence" value="ECO:0007669"/>
    <property type="project" value="UniProtKB-UniRule"/>
</dbReference>
<comment type="caution">
    <text evidence="7">The sequence shown here is derived from an EMBL/GenBank/DDBJ whole genome shotgun (WGS) entry which is preliminary data.</text>
</comment>